<dbReference type="SUPFAM" id="SSF51905">
    <property type="entry name" value="FAD/NAD(P)-binding domain"/>
    <property type="match status" value="1"/>
</dbReference>
<name>A0A1V6T7E4_9EURO</name>
<gene>
    <name evidence="2" type="ORF">PENSTE_c011G10279</name>
</gene>
<protein>
    <recommendedName>
        <fullName evidence="1">FAD dependent oxidoreductase domain-containing protein</fullName>
    </recommendedName>
</protein>
<organism evidence="2 3">
    <name type="scientific">Penicillium steckii</name>
    <dbReference type="NCBI Taxonomy" id="303698"/>
    <lineage>
        <taxon>Eukaryota</taxon>
        <taxon>Fungi</taxon>
        <taxon>Dikarya</taxon>
        <taxon>Ascomycota</taxon>
        <taxon>Pezizomycotina</taxon>
        <taxon>Eurotiomycetes</taxon>
        <taxon>Eurotiomycetidae</taxon>
        <taxon>Eurotiales</taxon>
        <taxon>Aspergillaceae</taxon>
        <taxon>Penicillium</taxon>
    </lineage>
</organism>
<dbReference type="PANTHER" id="PTHR13847:SF213">
    <property type="entry name" value="DEPENDENT OXIDOREDUCTASE, PUTATIVE-RELATED"/>
    <property type="match status" value="1"/>
</dbReference>
<dbReference type="PANTHER" id="PTHR13847">
    <property type="entry name" value="SARCOSINE DEHYDROGENASE-RELATED"/>
    <property type="match status" value="1"/>
</dbReference>
<evidence type="ECO:0000313" key="3">
    <source>
        <dbReference type="Proteomes" id="UP000191285"/>
    </source>
</evidence>
<keyword evidence="3" id="KW-1185">Reference proteome</keyword>
<accession>A0A1V6T7E4</accession>
<dbReference type="Gene3D" id="3.50.50.60">
    <property type="entry name" value="FAD/NAD(P)-binding domain"/>
    <property type="match status" value="1"/>
</dbReference>
<sequence length="484" mass="52780">MASNKNRDIEQITQLIVADPGLPRPNPTSSYWQNPPHTLSKIQSPTLQRETNHAIIGSGITGLSIAKTLLNSHPTTKITILEARTLCSGATGRNGGQMAANMGEEYSHLVQHLGSEMAGKIAKFTLKNLDCMKELIEEFDTGDICEVQELRKLRVFLNGEKFEAFRGSIALMEGDHPELKGFYKILDGDTVLKKYGIHGAVGGALLPAGTVWPYRLVTKVFEDLLKKFPDRLTIETNTPVINVEHDPTCTTPAAYTIHTSRGSLRAENVFYATNGYTGHLLPRLRGRIHPFKGTMTVQDSNGSVPNQGKDVSWGFHYTPTYDSVTGKSGYGLYYLGQSVKTGYFYFGGENARVDETVSADDSFVGEDSVAHLRKGLPRFFGKDNSSSWKLVSSWSGIMGFSSDGLPLVGRVPSSLSGRSGQGEWIAAAFNGYGMANCLLSGEAIALMALGKKVDWLPGAYGLDEERLKSVLTERESVQALTAKL</sequence>
<dbReference type="STRING" id="303698.A0A1V6T7E4"/>
<dbReference type="Gene3D" id="3.30.9.10">
    <property type="entry name" value="D-Amino Acid Oxidase, subunit A, domain 2"/>
    <property type="match status" value="1"/>
</dbReference>
<dbReference type="Proteomes" id="UP000191285">
    <property type="component" value="Unassembled WGS sequence"/>
</dbReference>
<dbReference type="GO" id="GO:0005737">
    <property type="term" value="C:cytoplasm"/>
    <property type="evidence" value="ECO:0007669"/>
    <property type="project" value="TreeGrafter"/>
</dbReference>
<dbReference type="OrthoDB" id="512662at2759"/>
<evidence type="ECO:0000313" key="2">
    <source>
        <dbReference type="EMBL" id="OQE21830.1"/>
    </source>
</evidence>
<dbReference type="AlphaFoldDB" id="A0A1V6T7E4"/>
<comment type="caution">
    <text evidence="2">The sequence shown here is derived from an EMBL/GenBank/DDBJ whole genome shotgun (WGS) entry which is preliminary data.</text>
</comment>
<evidence type="ECO:0000259" key="1">
    <source>
        <dbReference type="Pfam" id="PF01266"/>
    </source>
</evidence>
<dbReference type="InterPro" id="IPR036188">
    <property type="entry name" value="FAD/NAD-bd_sf"/>
</dbReference>
<feature type="domain" description="FAD dependent oxidoreductase" evidence="1">
    <location>
        <begin position="54"/>
        <end position="445"/>
    </location>
</feature>
<reference evidence="3" key="1">
    <citation type="journal article" date="2017" name="Nat. Microbiol.">
        <title>Global analysis of biosynthetic gene clusters reveals vast potential of secondary metabolite production in Penicillium species.</title>
        <authorList>
            <person name="Nielsen J.C."/>
            <person name="Grijseels S."/>
            <person name="Prigent S."/>
            <person name="Ji B."/>
            <person name="Dainat J."/>
            <person name="Nielsen K.F."/>
            <person name="Frisvad J.C."/>
            <person name="Workman M."/>
            <person name="Nielsen J."/>
        </authorList>
    </citation>
    <scope>NUCLEOTIDE SEQUENCE [LARGE SCALE GENOMIC DNA]</scope>
    <source>
        <strain evidence="3">IBT 24891</strain>
    </source>
</reference>
<dbReference type="EMBL" id="MLKD01000011">
    <property type="protein sequence ID" value="OQE21830.1"/>
    <property type="molecule type" value="Genomic_DNA"/>
</dbReference>
<dbReference type="InterPro" id="IPR006076">
    <property type="entry name" value="FAD-dep_OxRdtase"/>
</dbReference>
<dbReference type="Pfam" id="PF01266">
    <property type="entry name" value="DAO"/>
    <property type="match status" value="1"/>
</dbReference>
<proteinExistence type="predicted"/>